<name>A0A381WRK3_9ZZZZ</name>
<keyword evidence="2" id="KW-1278">Translocase</keyword>
<dbReference type="GO" id="GO:0005524">
    <property type="term" value="F:ATP binding"/>
    <property type="evidence" value="ECO:0007669"/>
    <property type="project" value="InterPro"/>
</dbReference>
<evidence type="ECO:0000256" key="1">
    <source>
        <dbReference type="ARBA" id="ARBA00022448"/>
    </source>
</evidence>
<sequence>MAQLIAYVPQQPVLNLAVSVIDAVKIGRSPYIGYTLSKNDENIVFKVIEQLGLTEHAFRSLRELSGGERQRVLLSRVIAQQARILLLDEPTSALDLKNQLEMATLLRAIQKQQQLTVIVAIHDLNLAARFSDSVVQLKQGKIYAHGSWNETMTEQSILEIYGVQAFLSEVQGFPYMVSLNAVPDRNDPPSGIDDGDLPKRGASK</sequence>
<feature type="domain" description="ABC transporter" evidence="4">
    <location>
        <begin position="4"/>
        <end position="92"/>
    </location>
</feature>
<dbReference type="Pfam" id="PF00005">
    <property type="entry name" value="ABC_tran"/>
    <property type="match status" value="1"/>
</dbReference>
<gene>
    <name evidence="5" type="ORF">METZ01_LOCUS107978</name>
</gene>
<accession>A0A381WRK3</accession>
<evidence type="ECO:0000256" key="3">
    <source>
        <dbReference type="SAM" id="MobiDB-lite"/>
    </source>
</evidence>
<evidence type="ECO:0000313" key="5">
    <source>
        <dbReference type="EMBL" id="SVA55124.1"/>
    </source>
</evidence>
<protein>
    <recommendedName>
        <fullName evidence="4">ABC transporter domain-containing protein</fullName>
    </recommendedName>
</protein>
<dbReference type="GO" id="GO:0016887">
    <property type="term" value="F:ATP hydrolysis activity"/>
    <property type="evidence" value="ECO:0007669"/>
    <property type="project" value="InterPro"/>
</dbReference>
<evidence type="ECO:0000259" key="4">
    <source>
        <dbReference type="Pfam" id="PF00005"/>
    </source>
</evidence>
<dbReference type="InterPro" id="IPR003439">
    <property type="entry name" value="ABC_transporter-like_ATP-bd"/>
</dbReference>
<dbReference type="Gene3D" id="3.40.50.300">
    <property type="entry name" value="P-loop containing nucleotide triphosphate hydrolases"/>
    <property type="match status" value="1"/>
</dbReference>
<dbReference type="SUPFAM" id="SSF52540">
    <property type="entry name" value="P-loop containing nucleoside triphosphate hydrolases"/>
    <property type="match status" value="1"/>
</dbReference>
<feature type="region of interest" description="Disordered" evidence="3">
    <location>
        <begin position="184"/>
        <end position="204"/>
    </location>
</feature>
<organism evidence="5">
    <name type="scientific">marine metagenome</name>
    <dbReference type="NCBI Taxonomy" id="408172"/>
    <lineage>
        <taxon>unclassified sequences</taxon>
        <taxon>metagenomes</taxon>
        <taxon>ecological metagenomes</taxon>
    </lineage>
</organism>
<dbReference type="InterPro" id="IPR017871">
    <property type="entry name" value="ABC_transporter-like_CS"/>
</dbReference>
<dbReference type="InterPro" id="IPR027417">
    <property type="entry name" value="P-loop_NTPase"/>
</dbReference>
<keyword evidence="1" id="KW-0813">Transport</keyword>
<reference evidence="5" key="1">
    <citation type="submission" date="2018-05" db="EMBL/GenBank/DDBJ databases">
        <authorList>
            <person name="Lanie J.A."/>
            <person name="Ng W.-L."/>
            <person name="Kazmierczak K.M."/>
            <person name="Andrzejewski T.M."/>
            <person name="Davidsen T.M."/>
            <person name="Wayne K.J."/>
            <person name="Tettelin H."/>
            <person name="Glass J.I."/>
            <person name="Rusch D."/>
            <person name="Podicherti R."/>
            <person name="Tsui H.-C.T."/>
            <person name="Winkler M.E."/>
        </authorList>
    </citation>
    <scope>NUCLEOTIDE SEQUENCE</scope>
</reference>
<dbReference type="PANTHER" id="PTHR42794:SF1">
    <property type="entry name" value="HEMIN IMPORT ATP-BINDING PROTEIN HMUV"/>
    <property type="match status" value="1"/>
</dbReference>
<proteinExistence type="predicted"/>
<dbReference type="PANTHER" id="PTHR42794">
    <property type="entry name" value="HEMIN IMPORT ATP-BINDING PROTEIN HMUV"/>
    <property type="match status" value="1"/>
</dbReference>
<dbReference type="EMBL" id="UINC01012651">
    <property type="protein sequence ID" value="SVA55124.1"/>
    <property type="molecule type" value="Genomic_DNA"/>
</dbReference>
<evidence type="ECO:0000256" key="2">
    <source>
        <dbReference type="ARBA" id="ARBA00022967"/>
    </source>
</evidence>
<dbReference type="AlphaFoldDB" id="A0A381WRK3"/>
<dbReference type="PROSITE" id="PS00211">
    <property type="entry name" value="ABC_TRANSPORTER_1"/>
    <property type="match status" value="1"/>
</dbReference>